<dbReference type="InterPro" id="IPR036291">
    <property type="entry name" value="NAD(P)-bd_dom_sf"/>
</dbReference>
<dbReference type="InterPro" id="IPR055170">
    <property type="entry name" value="GFO_IDH_MocA-like_dom"/>
</dbReference>
<name>A0ABR7DG78_9CLOT</name>
<dbReference type="EMBL" id="JACOOO010000038">
    <property type="protein sequence ID" value="MBC5630381.1"/>
    <property type="molecule type" value="Genomic_DNA"/>
</dbReference>
<dbReference type="InterPro" id="IPR000683">
    <property type="entry name" value="Gfo/Idh/MocA-like_OxRdtase_N"/>
</dbReference>
<dbReference type="Gene3D" id="3.40.50.720">
    <property type="entry name" value="NAD(P)-binding Rossmann-like Domain"/>
    <property type="match status" value="1"/>
</dbReference>
<dbReference type="SUPFAM" id="SSF55347">
    <property type="entry name" value="Glyceraldehyde-3-phosphate dehydrogenase-like, C-terminal domain"/>
    <property type="match status" value="1"/>
</dbReference>
<gene>
    <name evidence="3" type="ORF">H8S20_16095</name>
</gene>
<dbReference type="Pfam" id="PF22725">
    <property type="entry name" value="GFO_IDH_MocA_C3"/>
    <property type="match status" value="1"/>
</dbReference>
<organism evidence="3 4">
    <name type="scientific">Clostridium hominis</name>
    <dbReference type="NCBI Taxonomy" id="2763036"/>
    <lineage>
        <taxon>Bacteria</taxon>
        <taxon>Bacillati</taxon>
        <taxon>Bacillota</taxon>
        <taxon>Clostridia</taxon>
        <taxon>Eubacteriales</taxon>
        <taxon>Clostridiaceae</taxon>
        <taxon>Clostridium</taxon>
    </lineage>
</organism>
<feature type="domain" description="Gfo/Idh/MocA-like oxidoreductase N-terminal" evidence="1">
    <location>
        <begin position="2"/>
        <end position="117"/>
    </location>
</feature>
<dbReference type="SUPFAM" id="SSF51735">
    <property type="entry name" value="NAD(P)-binding Rossmann-fold domains"/>
    <property type="match status" value="1"/>
</dbReference>
<evidence type="ECO:0000259" key="1">
    <source>
        <dbReference type="Pfam" id="PF01408"/>
    </source>
</evidence>
<dbReference type="PANTHER" id="PTHR43249">
    <property type="entry name" value="UDP-N-ACETYL-2-AMINO-2-DEOXY-D-GLUCURONATE OXIDASE"/>
    <property type="match status" value="1"/>
</dbReference>
<evidence type="ECO:0000259" key="2">
    <source>
        <dbReference type="Pfam" id="PF22725"/>
    </source>
</evidence>
<dbReference type="PANTHER" id="PTHR43249:SF1">
    <property type="entry name" value="D-GLUCOSIDE 3-DEHYDROGENASE"/>
    <property type="match status" value="1"/>
</dbReference>
<sequence length="368" mass="42252">MIRLGIAGIGLIAEDYIRIISNGYVKDVKITALSSRNIDNMNRVVEKYNLKETVLFNNYEEMLISNKIDAVIICTPHYEHPKMAIKAIKSNVHTLIEKPIGVYTEEVEKLIEVSKDKINIKAGVLYNRRLCSTYLKLKSMVDKDAIGDLKRVNWIITNLYRTDAYYKSSPWRGTYKSEGGGLLMTQASHQLDLLQWICKMPKKIYSKCYIGVERDIEVENDVSILMEYENGATGQFIASAREFPGSNRLELIGDKGQIVVENDNKIIYKKLSISEKEYRKNTNELFGKIPYTTEVYRFEDDDNSIQHAALISNFIKCIKGEENIVCPIEDGMKSLVLINGAYLSSWLNKTIDIPFDYKVFSEEIKKRF</sequence>
<evidence type="ECO:0000313" key="3">
    <source>
        <dbReference type="EMBL" id="MBC5630381.1"/>
    </source>
</evidence>
<dbReference type="Pfam" id="PF01408">
    <property type="entry name" value="GFO_IDH_MocA"/>
    <property type="match status" value="1"/>
</dbReference>
<keyword evidence="4" id="KW-1185">Reference proteome</keyword>
<protein>
    <submittedName>
        <fullName evidence="3">Gfo/Idh/MocA family oxidoreductase</fullName>
    </submittedName>
</protein>
<dbReference type="InterPro" id="IPR052515">
    <property type="entry name" value="Gfo/Idh/MocA_Oxidoreductase"/>
</dbReference>
<proteinExistence type="predicted"/>
<feature type="domain" description="GFO/IDH/MocA-like oxidoreductase" evidence="2">
    <location>
        <begin position="134"/>
        <end position="258"/>
    </location>
</feature>
<dbReference type="RefSeq" id="WP_186860731.1">
    <property type="nucleotide sequence ID" value="NZ_JACOOO010000038.1"/>
</dbReference>
<reference evidence="3 4" key="1">
    <citation type="submission" date="2020-08" db="EMBL/GenBank/DDBJ databases">
        <title>Genome public.</title>
        <authorList>
            <person name="Liu C."/>
            <person name="Sun Q."/>
        </authorList>
    </citation>
    <scope>NUCLEOTIDE SEQUENCE [LARGE SCALE GENOMIC DNA]</scope>
    <source>
        <strain evidence="3 4">NSJ-6</strain>
    </source>
</reference>
<comment type="caution">
    <text evidence="3">The sequence shown here is derived from an EMBL/GenBank/DDBJ whole genome shotgun (WGS) entry which is preliminary data.</text>
</comment>
<dbReference type="Gene3D" id="3.30.360.10">
    <property type="entry name" value="Dihydrodipicolinate Reductase, domain 2"/>
    <property type="match status" value="1"/>
</dbReference>
<evidence type="ECO:0000313" key="4">
    <source>
        <dbReference type="Proteomes" id="UP000596929"/>
    </source>
</evidence>
<dbReference type="Proteomes" id="UP000596929">
    <property type="component" value="Unassembled WGS sequence"/>
</dbReference>
<accession>A0ABR7DG78</accession>